<dbReference type="Gene3D" id="3.90.230.10">
    <property type="entry name" value="Creatinase/methionine aminopeptidase superfamily"/>
    <property type="match status" value="1"/>
</dbReference>
<feature type="compositionally biased region" description="Polar residues" evidence="7">
    <location>
        <begin position="55"/>
        <end position="83"/>
    </location>
</feature>
<dbReference type="PANTHER" id="PTHR43330">
    <property type="entry name" value="METHIONINE AMINOPEPTIDASE"/>
    <property type="match status" value="1"/>
</dbReference>
<dbReference type="PRINTS" id="PR00599">
    <property type="entry name" value="MAPEPTIDASE"/>
</dbReference>
<dbReference type="Proteomes" id="UP000192578">
    <property type="component" value="Unassembled WGS sequence"/>
</dbReference>
<feature type="binding site" evidence="5">
    <location>
        <position position="741"/>
    </location>
    <ligand>
        <name>a divalent metal cation</name>
        <dbReference type="ChEBI" id="CHEBI:60240"/>
        <label>2</label>
        <note>catalytic</note>
    </ligand>
</feature>
<dbReference type="AlphaFoldDB" id="A0A1W0WF09"/>
<dbReference type="GO" id="GO:0046872">
    <property type="term" value="F:metal ion binding"/>
    <property type="evidence" value="ECO:0007669"/>
    <property type="project" value="UniProtKB-UniRule"/>
</dbReference>
<dbReference type="InterPro" id="IPR002467">
    <property type="entry name" value="Pept_M24A_MAP1"/>
</dbReference>
<dbReference type="NCBIfam" id="TIGR00500">
    <property type="entry name" value="met_pdase_I"/>
    <property type="match status" value="1"/>
</dbReference>
<feature type="binding site" evidence="5">
    <location>
        <position position="741"/>
    </location>
    <ligand>
        <name>a divalent metal cation</name>
        <dbReference type="ChEBI" id="CHEBI:60240"/>
        <label>1</label>
    </ligand>
</feature>
<dbReference type="HAMAP" id="MF_01974">
    <property type="entry name" value="MetAP_1"/>
    <property type="match status" value="1"/>
</dbReference>
<dbReference type="CDD" id="cd01086">
    <property type="entry name" value="MetAP1"/>
    <property type="match status" value="1"/>
</dbReference>
<feature type="compositionally biased region" description="Basic and acidic residues" evidence="7">
    <location>
        <begin position="408"/>
        <end position="432"/>
    </location>
</feature>
<keyword evidence="4 5" id="KW-0378">Hydrolase</keyword>
<feature type="domain" description="Peptidase M24" evidence="8">
    <location>
        <begin position="517"/>
        <end position="748"/>
    </location>
</feature>
<evidence type="ECO:0000259" key="8">
    <source>
        <dbReference type="Pfam" id="PF00557"/>
    </source>
</evidence>
<dbReference type="GO" id="GO:0006508">
    <property type="term" value="P:proteolysis"/>
    <property type="evidence" value="ECO:0007669"/>
    <property type="project" value="UniProtKB-KW"/>
</dbReference>
<evidence type="ECO:0000256" key="2">
    <source>
        <dbReference type="ARBA" id="ARBA00022670"/>
    </source>
</evidence>
<dbReference type="PANTHER" id="PTHR43330:SF8">
    <property type="entry name" value="METHIONINE AMINOPEPTIDASE 1D, MITOCHONDRIAL"/>
    <property type="match status" value="1"/>
</dbReference>
<dbReference type="PROSITE" id="PS00680">
    <property type="entry name" value="MAP_1"/>
    <property type="match status" value="1"/>
</dbReference>
<feature type="binding site" evidence="5">
    <location>
        <position position="680"/>
    </location>
    <ligand>
        <name>substrate</name>
    </ligand>
</feature>
<dbReference type="OrthoDB" id="3209743at2759"/>
<protein>
    <recommendedName>
        <fullName evidence="6">Methionine aminopeptidase</fullName>
        <ecNumber evidence="6">3.4.11.18</ecNumber>
    </recommendedName>
</protein>
<evidence type="ECO:0000256" key="5">
    <source>
        <dbReference type="HAMAP-Rule" id="MF_03174"/>
    </source>
</evidence>
<reference evidence="10" key="1">
    <citation type="submission" date="2017-01" db="EMBL/GenBank/DDBJ databases">
        <title>Comparative genomics of anhydrobiosis in the tardigrade Hypsibius dujardini.</title>
        <authorList>
            <person name="Yoshida Y."/>
            <person name="Koutsovoulos G."/>
            <person name="Laetsch D."/>
            <person name="Stevens L."/>
            <person name="Kumar S."/>
            <person name="Horikawa D."/>
            <person name="Ishino K."/>
            <person name="Komine S."/>
            <person name="Tomita M."/>
            <person name="Blaxter M."/>
            <person name="Arakawa K."/>
        </authorList>
    </citation>
    <scope>NUCLEOTIDE SEQUENCE [LARGE SCALE GENOMIC DNA]</scope>
    <source>
        <strain evidence="10">Z151</strain>
    </source>
</reference>
<feature type="region of interest" description="Disordered" evidence="7">
    <location>
        <begin position="54"/>
        <end position="92"/>
    </location>
</feature>
<dbReference type="SUPFAM" id="SSF55920">
    <property type="entry name" value="Creatinase/aminopeptidase"/>
    <property type="match status" value="1"/>
</dbReference>
<keyword evidence="3 5" id="KW-0479">Metal-binding</keyword>
<feature type="binding site" evidence="5">
    <location>
        <position position="610"/>
    </location>
    <ligand>
        <name>a divalent metal cation</name>
        <dbReference type="ChEBI" id="CHEBI:60240"/>
        <label>2</label>
        <note>catalytic</note>
    </ligand>
</feature>
<keyword evidence="10" id="KW-1185">Reference proteome</keyword>
<gene>
    <name evidence="9" type="ORF">BV898_12019</name>
</gene>
<dbReference type="EC" id="3.4.11.18" evidence="6"/>
<dbReference type="InterPro" id="IPR036005">
    <property type="entry name" value="Creatinase/aminopeptidase-like"/>
</dbReference>
<comment type="function">
    <text evidence="6">Cotranslationally removes the N-terminal methionine from nascent proteins. The N-terminal methionine is often cleaved when the second residue in the primary sequence is small and uncharged (Met-Ala-, Cys, Gly, Pro, Ser, Thr, or Val).</text>
</comment>
<feature type="binding site" evidence="5">
    <location>
        <position position="599"/>
    </location>
    <ligand>
        <name>a divalent metal cation</name>
        <dbReference type="ChEBI" id="CHEBI:60240"/>
        <label>1</label>
    </ligand>
</feature>
<evidence type="ECO:0000256" key="4">
    <source>
        <dbReference type="ARBA" id="ARBA00022801"/>
    </source>
</evidence>
<evidence type="ECO:0000313" key="9">
    <source>
        <dbReference type="EMBL" id="OQV13800.1"/>
    </source>
</evidence>
<feature type="region of interest" description="Disordered" evidence="7">
    <location>
        <begin position="1"/>
        <end position="21"/>
    </location>
</feature>
<proteinExistence type="inferred from homology"/>
<evidence type="ECO:0000256" key="1">
    <source>
        <dbReference type="ARBA" id="ARBA00022438"/>
    </source>
</evidence>
<keyword evidence="2 5" id="KW-0645">Protease</keyword>
<keyword evidence="1 5" id="KW-0031">Aminopeptidase</keyword>
<evidence type="ECO:0000256" key="7">
    <source>
        <dbReference type="SAM" id="MobiDB-lite"/>
    </source>
</evidence>
<name>A0A1W0WF09_HYPEX</name>
<evidence type="ECO:0000256" key="3">
    <source>
        <dbReference type="ARBA" id="ARBA00022723"/>
    </source>
</evidence>
<dbReference type="InterPro" id="IPR001714">
    <property type="entry name" value="Pept_M24_MAP"/>
</dbReference>
<organism evidence="9 10">
    <name type="scientific">Hypsibius exemplaris</name>
    <name type="common">Freshwater tardigrade</name>
    <dbReference type="NCBI Taxonomy" id="2072580"/>
    <lineage>
        <taxon>Eukaryota</taxon>
        <taxon>Metazoa</taxon>
        <taxon>Ecdysozoa</taxon>
        <taxon>Tardigrada</taxon>
        <taxon>Eutardigrada</taxon>
        <taxon>Parachela</taxon>
        <taxon>Hypsibioidea</taxon>
        <taxon>Hypsibiidae</taxon>
        <taxon>Hypsibius</taxon>
    </lineage>
</organism>
<feature type="binding site" evidence="5">
    <location>
        <position position="582"/>
    </location>
    <ligand>
        <name>substrate</name>
    </ligand>
</feature>
<comment type="cofactor">
    <cofactor evidence="5">
        <name>Co(2+)</name>
        <dbReference type="ChEBI" id="CHEBI:48828"/>
    </cofactor>
    <cofactor evidence="5">
        <name>Zn(2+)</name>
        <dbReference type="ChEBI" id="CHEBI:29105"/>
    </cofactor>
    <cofactor evidence="5">
        <name>Mn(2+)</name>
        <dbReference type="ChEBI" id="CHEBI:29035"/>
    </cofactor>
    <cofactor evidence="5">
        <name>Fe(2+)</name>
        <dbReference type="ChEBI" id="CHEBI:29033"/>
    </cofactor>
    <text evidence="5">Binds 2 divalent metal cations per subunit. Has a high-affinity and a low affinity metal-binding site. The true nature of the physiological cofactor is under debate. The enzyme is active with cobalt, zinc, manganese or divalent iron ions. Most likely, methionine aminopeptidases function as mononuclear Fe(2+)-metalloproteases under physiological conditions, and the catalytically relevant metal-binding site has been assigned to the histidine-containing high-affinity site.</text>
</comment>
<feature type="compositionally biased region" description="Basic and acidic residues" evidence="7">
    <location>
        <begin position="1"/>
        <end position="11"/>
    </location>
</feature>
<evidence type="ECO:0000256" key="6">
    <source>
        <dbReference type="RuleBase" id="RU003653"/>
    </source>
</evidence>
<sequence>MEFSDHVAEKKRTQRPSTYQYAPDIKFDRKSTYKANYTAKPINVDRKCQPHKSFTVPSQQMEKQSLYQDTFTGPKNTERTQQYVPKGEYQPPNDHYVKISEHADELRAKPIDVDRKYQPHKPFSVPTQEMEKQSLYQDTYVQKNMKRTEPYVPKGEYQPPNDQRDMISEHTAEFRQKQANLDRKYQPSKAFSIPTERMETQTLYQDTFVKKEMDRVRPFAPKGEYQPPHDQREMKSEHAAEFQEKLIDVDRKYQPHKTFKVPTVQMATESLYQGTYVPKHIDRVHPFSPKGEYQPPNYQREMISEQHAEFNAKPINLERHGRPHKPYSIPELKMEVHSTYHAGFADRKPSERAELHLPKSNSWYKMTNEGHQGTEHNREYQPISVDAMKDAKLPPFLPKNRPLGNEDAVSRRTEHRASFVHPGTRERAESNRTPRLQNTAKWGIFSPGNSHPGGHSPSETLPVGYNIINPAHFQTPDGLTNRRGIPGHIRTPPYVGKMHVPLPQPQTPLTDPSRIAGVRRACILARHTLNFVGRHVKEGITTADLDDLAFDFIIGHNAYPSPLMYKGYPKSICTCVNNVACHGIPDTRPLQNGDILNIDVTVYTGGYHGDCSATFGVGTIDDDARLLIDTTALAVRQAIRICRHGVKFSEIGKTIDGIAEEFGYSVVPDFCGHGIGSDFHMRPSIVHVSPDKLHGVDNSVMETGMIFTIEPILSEGSAAIKILPDGWTAVSVDDSRSAQHEETILITEDGAEVLTVE</sequence>
<feature type="region of interest" description="Disordered" evidence="7">
    <location>
        <begin position="394"/>
        <end position="433"/>
    </location>
</feature>
<dbReference type="Pfam" id="PF00557">
    <property type="entry name" value="Peptidase_M24"/>
    <property type="match status" value="1"/>
</dbReference>
<dbReference type="InterPro" id="IPR000994">
    <property type="entry name" value="Pept_M24"/>
</dbReference>
<comment type="caution">
    <text evidence="9">The sequence shown here is derived from an EMBL/GenBank/DDBJ whole genome shotgun (WGS) entry which is preliminary data.</text>
</comment>
<dbReference type="GO" id="GO:0004239">
    <property type="term" value="F:initiator methionyl aminopeptidase activity"/>
    <property type="evidence" value="ECO:0007669"/>
    <property type="project" value="UniProtKB-UniRule"/>
</dbReference>
<comment type="similarity">
    <text evidence="5">Belongs to the peptidase M24A family. Methionine aminopeptidase type 1 subfamily.</text>
</comment>
<dbReference type="EMBL" id="MTYJ01000116">
    <property type="protein sequence ID" value="OQV13800.1"/>
    <property type="molecule type" value="Genomic_DNA"/>
</dbReference>
<feature type="binding site" evidence="5">
    <location>
        <position position="710"/>
    </location>
    <ligand>
        <name>a divalent metal cation</name>
        <dbReference type="ChEBI" id="CHEBI:60240"/>
        <label>2</label>
        <note>catalytic</note>
    </ligand>
</feature>
<comment type="catalytic activity">
    <reaction evidence="5 6">
        <text>Release of N-terminal amino acids, preferentially methionine, from peptides and arylamides.</text>
        <dbReference type="EC" id="3.4.11.18"/>
    </reaction>
</comment>
<feature type="binding site" evidence="5">
    <location>
        <position position="610"/>
    </location>
    <ligand>
        <name>a divalent metal cation</name>
        <dbReference type="ChEBI" id="CHEBI:60240"/>
        <label>1</label>
    </ligand>
</feature>
<feature type="binding site" evidence="5">
    <location>
        <position position="673"/>
    </location>
    <ligand>
        <name>a divalent metal cation</name>
        <dbReference type="ChEBI" id="CHEBI:60240"/>
        <label>2</label>
        <note>catalytic</note>
    </ligand>
</feature>
<dbReference type="GO" id="GO:0070006">
    <property type="term" value="F:metalloaminopeptidase activity"/>
    <property type="evidence" value="ECO:0007669"/>
    <property type="project" value="UniProtKB-UniRule"/>
</dbReference>
<evidence type="ECO:0000313" key="10">
    <source>
        <dbReference type="Proteomes" id="UP000192578"/>
    </source>
</evidence>
<accession>A0A1W0WF09</accession>